<reference evidence="1" key="1">
    <citation type="submission" date="2014-11" db="EMBL/GenBank/DDBJ databases">
        <authorList>
            <person name="Amaro Gonzalez C."/>
        </authorList>
    </citation>
    <scope>NUCLEOTIDE SEQUENCE</scope>
</reference>
<name>A0A0E9TMD2_ANGAN</name>
<organism evidence="1">
    <name type="scientific">Anguilla anguilla</name>
    <name type="common">European freshwater eel</name>
    <name type="synonym">Muraena anguilla</name>
    <dbReference type="NCBI Taxonomy" id="7936"/>
    <lineage>
        <taxon>Eukaryota</taxon>
        <taxon>Metazoa</taxon>
        <taxon>Chordata</taxon>
        <taxon>Craniata</taxon>
        <taxon>Vertebrata</taxon>
        <taxon>Euteleostomi</taxon>
        <taxon>Actinopterygii</taxon>
        <taxon>Neopterygii</taxon>
        <taxon>Teleostei</taxon>
        <taxon>Anguilliformes</taxon>
        <taxon>Anguillidae</taxon>
        <taxon>Anguilla</taxon>
    </lineage>
</organism>
<sequence length="67" mass="7192">MECKVKYAPGRLRSSFLASQFYQKSSSGSSCENAAILLSFSSDRISASGLPSVSSFFGLFPSITILM</sequence>
<dbReference type="EMBL" id="GBXM01053940">
    <property type="protein sequence ID" value="JAH54637.1"/>
    <property type="molecule type" value="Transcribed_RNA"/>
</dbReference>
<reference evidence="1" key="2">
    <citation type="journal article" date="2015" name="Fish Shellfish Immunol.">
        <title>Early steps in the European eel (Anguilla anguilla)-Vibrio vulnificus interaction in the gills: Role of the RtxA13 toxin.</title>
        <authorList>
            <person name="Callol A."/>
            <person name="Pajuelo D."/>
            <person name="Ebbesson L."/>
            <person name="Teles M."/>
            <person name="MacKenzie S."/>
            <person name="Amaro C."/>
        </authorList>
    </citation>
    <scope>NUCLEOTIDE SEQUENCE</scope>
</reference>
<proteinExistence type="predicted"/>
<evidence type="ECO:0000313" key="1">
    <source>
        <dbReference type="EMBL" id="JAH54637.1"/>
    </source>
</evidence>
<protein>
    <submittedName>
        <fullName evidence="1">Uncharacterized protein</fullName>
    </submittedName>
</protein>
<accession>A0A0E9TMD2</accession>
<dbReference type="AlphaFoldDB" id="A0A0E9TMD2"/>